<name>A0A0L0HHP0_SPIPD</name>
<protein>
    <submittedName>
        <fullName evidence="3">Uncharacterized protein</fullName>
    </submittedName>
</protein>
<dbReference type="GeneID" id="27687219"/>
<dbReference type="Proteomes" id="UP000053201">
    <property type="component" value="Unassembled WGS sequence"/>
</dbReference>
<keyword evidence="4" id="KW-1185">Reference proteome</keyword>
<gene>
    <name evidence="3" type="ORF">SPPG_03721</name>
</gene>
<feature type="region of interest" description="Disordered" evidence="1">
    <location>
        <begin position="1"/>
        <end position="26"/>
    </location>
</feature>
<feature type="transmembrane region" description="Helical" evidence="2">
    <location>
        <begin position="251"/>
        <end position="271"/>
    </location>
</feature>
<keyword evidence="2" id="KW-1133">Transmembrane helix</keyword>
<dbReference type="OrthoDB" id="2114086at2759"/>
<keyword evidence="2" id="KW-0812">Transmembrane</keyword>
<evidence type="ECO:0000313" key="3">
    <source>
        <dbReference type="EMBL" id="KND00597.1"/>
    </source>
</evidence>
<accession>A0A0L0HHP0</accession>
<evidence type="ECO:0000256" key="1">
    <source>
        <dbReference type="SAM" id="MobiDB-lite"/>
    </source>
</evidence>
<dbReference type="RefSeq" id="XP_016608636.1">
    <property type="nucleotide sequence ID" value="XM_016751976.1"/>
</dbReference>
<evidence type="ECO:0000313" key="4">
    <source>
        <dbReference type="Proteomes" id="UP000053201"/>
    </source>
</evidence>
<reference evidence="3 4" key="1">
    <citation type="submission" date="2009-08" db="EMBL/GenBank/DDBJ databases">
        <title>The Genome Sequence of Spizellomyces punctatus strain DAOM BR117.</title>
        <authorList>
            <consortium name="The Broad Institute Genome Sequencing Platform"/>
            <person name="Russ C."/>
            <person name="Cuomo C."/>
            <person name="Shea T."/>
            <person name="Young S.K."/>
            <person name="Zeng Q."/>
            <person name="Koehrsen M."/>
            <person name="Haas B."/>
            <person name="Borodovsky M."/>
            <person name="Guigo R."/>
            <person name="Alvarado L."/>
            <person name="Berlin A."/>
            <person name="Bochicchio J."/>
            <person name="Borenstein D."/>
            <person name="Chapman S."/>
            <person name="Chen Z."/>
            <person name="Engels R."/>
            <person name="Freedman E."/>
            <person name="Gellesch M."/>
            <person name="Goldberg J."/>
            <person name="Griggs A."/>
            <person name="Gujja S."/>
            <person name="Heiman D."/>
            <person name="Hepburn T."/>
            <person name="Howarth C."/>
            <person name="Jen D."/>
            <person name="Larson L."/>
            <person name="Lewis B."/>
            <person name="Mehta T."/>
            <person name="Park D."/>
            <person name="Pearson M."/>
            <person name="Roberts A."/>
            <person name="Saif S."/>
            <person name="Shenoy N."/>
            <person name="Sisk P."/>
            <person name="Stolte C."/>
            <person name="Sykes S."/>
            <person name="Thomson T."/>
            <person name="Walk T."/>
            <person name="White J."/>
            <person name="Yandava C."/>
            <person name="Burger G."/>
            <person name="Gray M.W."/>
            <person name="Holland P.W.H."/>
            <person name="King N."/>
            <person name="Lang F.B.F."/>
            <person name="Roger A.J."/>
            <person name="Ruiz-Trillo I."/>
            <person name="Lander E."/>
            <person name="Nusbaum C."/>
        </authorList>
    </citation>
    <scope>NUCLEOTIDE SEQUENCE [LARGE SCALE GENOMIC DNA]</scope>
    <source>
        <strain evidence="3 4">DAOM BR117</strain>
    </source>
</reference>
<evidence type="ECO:0000256" key="2">
    <source>
        <dbReference type="SAM" id="Phobius"/>
    </source>
</evidence>
<dbReference type="AlphaFoldDB" id="A0A0L0HHP0"/>
<dbReference type="EMBL" id="KQ257455">
    <property type="protein sequence ID" value="KND00597.1"/>
    <property type="molecule type" value="Genomic_DNA"/>
</dbReference>
<sequence>MAVAPHLHTNRSSRPSYPIRKRTPDHFHGPVEAVQARQPAPLPPPSVAGTAAELDTEPPFVEELQATWDLIETGAYSDCQESIELASIHLPDHEEDPVRIELNGVMVELPSQHAISLETLGLGPNNFLYVDGIFKPLTRDGIPLEELRAKDGIKLRTQAYPAIQPLAYVYWCCMQTVPSRDTIANFLQSPWGRTIVNAANALLMALMARPGINISSPPVQVIVAVVSGARMLDLMIKETILKLLTEAKLSLSHALFALLVCEICLIIGASIPFRCLLLIEYHLLPLLFVAWTCVGSLIHGIWILGGHLSKGRGLKGVIIGQILWCLPVLLFTAILMGDIILRMRMDVNNLLTCDVEGVASIGMSTRIGELGLSGGQPERIML</sequence>
<feature type="transmembrane region" description="Helical" evidence="2">
    <location>
        <begin position="317"/>
        <end position="341"/>
    </location>
</feature>
<dbReference type="VEuPathDB" id="FungiDB:SPPG_03721"/>
<dbReference type="InParanoid" id="A0A0L0HHP0"/>
<keyword evidence="2" id="KW-0472">Membrane</keyword>
<organism evidence="3 4">
    <name type="scientific">Spizellomyces punctatus (strain DAOM BR117)</name>
    <dbReference type="NCBI Taxonomy" id="645134"/>
    <lineage>
        <taxon>Eukaryota</taxon>
        <taxon>Fungi</taxon>
        <taxon>Fungi incertae sedis</taxon>
        <taxon>Chytridiomycota</taxon>
        <taxon>Chytridiomycota incertae sedis</taxon>
        <taxon>Chytridiomycetes</taxon>
        <taxon>Spizellomycetales</taxon>
        <taxon>Spizellomycetaceae</taxon>
        <taxon>Spizellomyces</taxon>
    </lineage>
</organism>
<feature type="transmembrane region" description="Helical" evidence="2">
    <location>
        <begin position="283"/>
        <end position="305"/>
    </location>
</feature>
<proteinExistence type="predicted"/>